<organism evidence="1 2">
    <name type="scientific">Thalassolituus hydrocarboniclasticus</name>
    <dbReference type="NCBI Taxonomy" id="2742796"/>
    <lineage>
        <taxon>Bacteria</taxon>
        <taxon>Pseudomonadati</taxon>
        <taxon>Pseudomonadota</taxon>
        <taxon>Gammaproteobacteria</taxon>
        <taxon>Oceanospirillales</taxon>
        <taxon>Oceanospirillaceae</taxon>
        <taxon>Thalassolituus</taxon>
    </lineage>
</organism>
<evidence type="ECO:0000313" key="2">
    <source>
        <dbReference type="Proteomes" id="UP001065322"/>
    </source>
</evidence>
<sequence length="206" mass="23115">MKAENRLHFGVPIVEVQLDEVCERAADIAQLLLEIRAQQTGIQRSNQRGWHSQDDLFNHPAEPIKWLSEVIFQVAGKLIRHADHMPDNTELLLSSMWANINDAGAWNAPHVHLPCEWSGVLYIDVADIAPVSESGIHDGDILFLDPVPVGAPYRPATTVAYTPKVGTMYVFPSYLMHMVAPHFSDKPRISVAFNFRVAANIQRFAR</sequence>
<evidence type="ECO:0000313" key="1">
    <source>
        <dbReference type="EMBL" id="UXD89213.1"/>
    </source>
</evidence>
<dbReference type="Gene3D" id="2.60.120.620">
    <property type="entry name" value="q2cbj1_9rhob like domain"/>
    <property type="match status" value="1"/>
</dbReference>
<dbReference type="Proteomes" id="UP001065322">
    <property type="component" value="Chromosome"/>
</dbReference>
<dbReference type="Pfam" id="PF13759">
    <property type="entry name" value="2OG-FeII_Oxy_5"/>
    <property type="match status" value="1"/>
</dbReference>
<accession>A0ABY6AI55</accession>
<dbReference type="NCBIfam" id="TIGR02466">
    <property type="entry name" value="TIGR02466 family protein"/>
    <property type="match status" value="1"/>
</dbReference>
<dbReference type="SUPFAM" id="SSF51197">
    <property type="entry name" value="Clavaminate synthase-like"/>
    <property type="match status" value="1"/>
</dbReference>
<keyword evidence="2" id="KW-1185">Reference proteome</keyword>
<dbReference type="EMBL" id="CP054475">
    <property type="protein sequence ID" value="UXD89213.1"/>
    <property type="molecule type" value="Genomic_DNA"/>
</dbReference>
<dbReference type="RefSeq" id="WP_260997885.1">
    <property type="nucleotide sequence ID" value="NZ_CP054475.1"/>
</dbReference>
<gene>
    <name evidence="1" type="ORF">HUF19_18025</name>
</gene>
<name>A0ABY6AI55_9GAMM</name>
<proteinExistence type="predicted"/>
<dbReference type="InterPro" id="IPR012668">
    <property type="entry name" value="CHP02466"/>
</dbReference>
<reference evidence="2" key="1">
    <citation type="submission" date="2020-06" db="EMBL/GenBank/DDBJ databases">
        <title>Thalassolituus marinus alknpb1M-1, a hydrocarbon-degrading bacterium isolated from the deep-sea overlying water using an in-situ strategy from the South China Sea basin.</title>
        <authorList>
            <person name="Dong C."/>
            <person name="Chen Y."/>
            <person name="Shao Z."/>
        </authorList>
    </citation>
    <scope>NUCLEOTIDE SEQUENCE [LARGE SCALE GENOMIC DNA]</scope>
    <source>
        <strain evidence="2">alknpb1M-1</strain>
    </source>
</reference>
<protein>
    <recommendedName>
        <fullName evidence="3">Fe2OG dioxygenase domain-containing protein</fullName>
    </recommendedName>
</protein>
<evidence type="ECO:0008006" key="3">
    <source>
        <dbReference type="Google" id="ProtNLM"/>
    </source>
</evidence>